<accession>A0ACC7NU30</accession>
<organism evidence="1 2">
    <name type="scientific">Paenibacillus mesotrionivorans</name>
    <dbReference type="NCBI Taxonomy" id="3160968"/>
    <lineage>
        <taxon>Bacteria</taxon>
        <taxon>Bacillati</taxon>
        <taxon>Bacillota</taxon>
        <taxon>Bacilli</taxon>
        <taxon>Bacillales</taxon>
        <taxon>Paenibacillaceae</taxon>
        <taxon>Paenibacillus</taxon>
    </lineage>
</organism>
<sequence>MIPQIDRRTEEELVPELRRLILKYCAKEWSHLSLLEADRKADALVHIFTNMLGKLLERLNKAPDKNFITFLTMLGIGPTPPRAAKAPLLFTRKADWDKHSFVPAGSKVSAQPDGAQEVIFETEKELTVIRPKLVRAVSLVPHEDKWSNQDFLFSEESSGQTAVIFNGDSTVVHRLYVGHAGLLGYHEPGSKLTVHFNKPVQNHSKSAGHHVDMDWFYFDTEGNRHQLTPSLVREYTDDFWRASYQFDTLPAFASAAVAGYNQAEQRQEWSNRWMYAELKTPITTAGTMPDIEAIGMELLLRNPAPLAPQTAVNNGIPLDMSKDFYPFGEKPRINDTFYFACDEAFTKAGAAVSVTLELSDPQISKLPDTRYVKLGWEYWNGAEWAEISELHNAVYASSPESPEESRTEEGVQSAETFTRSGTVYFTCPAMKPSVINGEEHTWLRVRLTGGHYGEEAKYEYKDSEVKIGTETVNIAQLQVTPASYAPPSIRRLTVDYSYTLESHPETVLTENNFCFDEMTAACLEDGVYFKPFYPCSETDPIFYLAFDEDISGLPVSLFFPLAGEQAGKSGSKPVVAWEYWDGEKWMTLSVDDAIRHFTRREILQLAVPSDMQKKPLFGTEHYWIRARLDDGSFEVLPRLEAIFPNVVWARNTSTVQGEILGSSNGEADQRFQLSKTPVLPGQILWVKEAMGQEQWVPWEETDTFSISGAADRHYTLDRKSGVVVFGNGKAGMIPPTGTDNIKCAYKHGGGKAGNVEAGSITNVWDSLPWLESAVNPVAADGGFDQEEQEDTSIRGPHTLKSWNRGVTSEDMEWLVREAMPQIAKVKCLSTMNRQLTFAPGQATVIVVPEKDDSKPAPSQELLSEIEGFLCERTSAVLNTAMPGIVVTGPDYVRIGIEADVEFTSMEQRKVTEGRIIDNLKRFFHPLYGGDKGAGWELGQNMYVSEVYAVIKGTPGVDYVSGIAVKASVQCFTLRIDPLEYGPYKPTGAYPKYSAVRTDDNTMVFGLAERVEAGSGIKTLMVKGFKEGETLLLKHRSHEPVELRVDSIDGDILVCSMADGEETTGLYPQGSDVEYQATDDLTIRSYILNEAVVGPGPVYLKVALLKPKDIVFLSRPDEYVNTTPLRIHEVRSENIFLEDNELVCGGTHLINKKRESKGGEKNAAGDT</sequence>
<protein>
    <submittedName>
        <fullName evidence="1">Baseplate assembly protein</fullName>
    </submittedName>
</protein>
<dbReference type="Proteomes" id="UP001631969">
    <property type="component" value="Unassembled WGS sequence"/>
</dbReference>
<evidence type="ECO:0000313" key="2">
    <source>
        <dbReference type="Proteomes" id="UP001631969"/>
    </source>
</evidence>
<comment type="caution">
    <text evidence="1">The sequence shown here is derived from an EMBL/GenBank/DDBJ whole genome shotgun (WGS) entry which is preliminary data.</text>
</comment>
<evidence type="ECO:0000313" key="1">
    <source>
        <dbReference type="EMBL" id="MFM9327196.1"/>
    </source>
</evidence>
<keyword evidence="2" id="KW-1185">Reference proteome</keyword>
<dbReference type="EMBL" id="JBJURJ010000002">
    <property type="protein sequence ID" value="MFM9327196.1"/>
    <property type="molecule type" value="Genomic_DNA"/>
</dbReference>
<reference evidence="1" key="1">
    <citation type="submission" date="2024-12" db="EMBL/GenBank/DDBJ databases">
        <authorList>
            <person name="Wu N."/>
        </authorList>
    </citation>
    <scope>NUCLEOTIDE SEQUENCE</scope>
    <source>
        <strain evidence="1">P15</strain>
    </source>
</reference>
<gene>
    <name evidence="1" type="ORF">ACI1P1_02685</name>
</gene>
<name>A0ACC7NU30_9BACL</name>
<proteinExistence type="predicted"/>